<dbReference type="FunFam" id="2.170.220.10:FF:000003">
    <property type="entry name" value="Methionine--tRNA ligase"/>
    <property type="match status" value="1"/>
</dbReference>
<comment type="caution">
    <text evidence="15">Lacks conserved residue(s) required for the propagation of feature annotation.</text>
</comment>
<dbReference type="Pfam" id="PF09334">
    <property type="entry name" value="tRNA-synt_1g"/>
    <property type="match status" value="1"/>
</dbReference>
<sequence length="671" mass="76454">MWLENKTKNPASVTSGRSRREILLERFYITTPIYYVNAKPHLGHAYTTIIADTMKRFQQMMGKETFFLTGTDEHGDKIVQAADKNNCTPQEYVDQISQLFKDLLPELGICNDHFVRTTDVAHKKVVQDVLQKVYDSGDIYFGEYGGHYCYGCERFYTEKELEDGLCPQHQTKPEYIAEKNYFFKMSKYQDWLKQHILDNPEFIRPERYRKEVLSLLDSGELEDLCISRPKTRLEWGVELPFDNNFVTYVWFDALLNYVSALDYPDGENFKKFWPSVQHIVAKDILKPHAIFWPTMLKAAGFEPYNNLNVHGYWLVNDTKMSKSLGNVVAPLEMAKKYGNDTFRFFLLRDMHFGNDASFSEESLALRQNAELANDLGNLFSRVLSMVKKYFGGVVPQPAEYTEADMELRELASNSCKNFQQLFDNVRFSYGIESLWELVRGLNKYVDSSQPWTLAKEGDTARLGTVMYTMLECMRKVALHLWPVMPASAEKLVGQLGLDFDPATANLPAEVEAWGLLPVGIEVAPGSNLFPRVDIDKLRKEIEEADKAAEQAAKKEDVAVQEIAAPIEFDDFAKVDLRIGKVLVVEDHPKADRLFRCEVDLGEEKPRQILAGLKEHFTAEDLLGRQVVVVANLKPRKIRGLESHGMMLALKTADGMEMLTASGEVPAGTKAS</sequence>
<feature type="short sequence motif" description="'HIGH' region" evidence="15">
    <location>
        <begin position="34"/>
        <end position="44"/>
    </location>
</feature>
<evidence type="ECO:0000256" key="9">
    <source>
        <dbReference type="ARBA" id="ARBA00022833"/>
    </source>
</evidence>
<dbReference type="FunFam" id="2.40.50.140:FF:000042">
    <property type="entry name" value="Methionine--tRNA ligase"/>
    <property type="match status" value="1"/>
</dbReference>
<dbReference type="PRINTS" id="PR01041">
    <property type="entry name" value="TRNASYNTHMET"/>
</dbReference>
<feature type="binding site" evidence="15">
    <location>
        <position position="166"/>
    </location>
    <ligand>
        <name>Zn(2+)</name>
        <dbReference type="ChEBI" id="CHEBI:29105"/>
    </ligand>
</feature>
<dbReference type="GO" id="GO:0005737">
    <property type="term" value="C:cytoplasm"/>
    <property type="evidence" value="ECO:0007669"/>
    <property type="project" value="UniProtKB-SubCell"/>
</dbReference>
<feature type="binding site" evidence="15">
    <location>
        <position position="152"/>
    </location>
    <ligand>
        <name>Zn(2+)</name>
        <dbReference type="ChEBI" id="CHEBI:29105"/>
    </ligand>
</feature>
<evidence type="ECO:0000256" key="1">
    <source>
        <dbReference type="ARBA" id="ARBA00003314"/>
    </source>
</evidence>
<evidence type="ECO:0000256" key="8">
    <source>
        <dbReference type="ARBA" id="ARBA00022741"/>
    </source>
</evidence>
<dbReference type="Proteomes" id="UP000184001">
    <property type="component" value="Unassembled WGS sequence"/>
</dbReference>
<evidence type="ECO:0000256" key="6">
    <source>
        <dbReference type="ARBA" id="ARBA00022598"/>
    </source>
</evidence>
<evidence type="ECO:0000313" key="18">
    <source>
        <dbReference type="Proteomes" id="UP000184001"/>
    </source>
</evidence>
<dbReference type="PROSITE" id="PS50886">
    <property type="entry name" value="TRBD"/>
    <property type="match status" value="1"/>
</dbReference>
<evidence type="ECO:0000259" key="16">
    <source>
        <dbReference type="PROSITE" id="PS50886"/>
    </source>
</evidence>
<dbReference type="PANTHER" id="PTHR43326">
    <property type="entry name" value="METHIONYL-TRNA SYNTHETASE"/>
    <property type="match status" value="1"/>
</dbReference>
<comment type="catalytic activity">
    <reaction evidence="14 15">
        <text>tRNA(Met) + L-methionine + ATP = L-methionyl-tRNA(Met) + AMP + diphosphate</text>
        <dbReference type="Rhea" id="RHEA:13481"/>
        <dbReference type="Rhea" id="RHEA-COMP:9667"/>
        <dbReference type="Rhea" id="RHEA-COMP:9698"/>
        <dbReference type="ChEBI" id="CHEBI:30616"/>
        <dbReference type="ChEBI" id="CHEBI:33019"/>
        <dbReference type="ChEBI" id="CHEBI:57844"/>
        <dbReference type="ChEBI" id="CHEBI:78442"/>
        <dbReference type="ChEBI" id="CHEBI:78530"/>
        <dbReference type="ChEBI" id="CHEBI:456215"/>
        <dbReference type="EC" id="6.1.1.10"/>
    </reaction>
</comment>
<dbReference type="NCBIfam" id="NF008900">
    <property type="entry name" value="PRK12267.1"/>
    <property type="match status" value="1"/>
</dbReference>
<dbReference type="AlphaFoldDB" id="A0A8G2C6Y3"/>
<dbReference type="InterPro" id="IPR004495">
    <property type="entry name" value="Met-tRNA-synth_bsu_C"/>
</dbReference>
<reference evidence="17 18" key="1">
    <citation type="submission" date="2016-11" db="EMBL/GenBank/DDBJ databases">
        <authorList>
            <person name="Varghese N."/>
            <person name="Submissions S."/>
        </authorList>
    </citation>
    <scope>NUCLEOTIDE SEQUENCE [LARGE SCALE GENOMIC DNA]</scope>
    <source>
        <strain evidence="17 18">DSM 17919</strain>
    </source>
</reference>
<keyword evidence="4 15" id="KW-0963">Cytoplasm</keyword>
<dbReference type="InterPro" id="IPR032678">
    <property type="entry name" value="tRNA-synt_1_cat_dom"/>
</dbReference>
<keyword evidence="6 15" id="KW-0436">Ligase</keyword>
<dbReference type="CDD" id="cd02800">
    <property type="entry name" value="tRNA_bind_EcMetRS_like"/>
    <property type="match status" value="1"/>
</dbReference>
<dbReference type="InterPro" id="IPR015413">
    <property type="entry name" value="Methionyl/Leucyl_tRNA_Synth"/>
</dbReference>
<comment type="cofactor">
    <cofactor evidence="15">
        <name>Zn(2+)</name>
        <dbReference type="ChEBI" id="CHEBI:29105"/>
    </cofactor>
    <text evidence="15">Binds 1 zinc ion per subunit.</text>
</comment>
<dbReference type="InterPro" id="IPR023457">
    <property type="entry name" value="Met-tRNA_synth_2"/>
</dbReference>
<comment type="function">
    <text evidence="1 15">Is required not only for elongation of protein synthesis but also for the initiation of all mRNA translation through initiator tRNA(fMet) aminoacylation.</text>
</comment>
<keyword evidence="8 15" id="KW-0547">Nucleotide-binding</keyword>
<evidence type="ECO:0000256" key="14">
    <source>
        <dbReference type="ARBA" id="ARBA00047364"/>
    </source>
</evidence>
<feature type="binding site" evidence="15">
    <location>
        <position position="169"/>
    </location>
    <ligand>
        <name>Zn(2+)</name>
        <dbReference type="ChEBI" id="CHEBI:29105"/>
    </ligand>
</feature>
<dbReference type="SUPFAM" id="SSF50249">
    <property type="entry name" value="Nucleic acid-binding proteins"/>
    <property type="match status" value="1"/>
</dbReference>
<keyword evidence="9 15" id="KW-0862">Zinc</keyword>
<dbReference type="GO" id="GO:0006431">
    <property type="term" value="P:methionyl-tRNA aminoacylation"/>
    <property type="evidence" value="ECO:0007669"/>
    <property type="project" value="UniProtKB-UniRule"/>
</dbReference>
<dbReference type="InterPro" id="IPR012340">
    <property type="entry name" value="NA-bd_OB-fold"/>
</dbReference>
<keyword evidence="13 15" id="KW-0030">Aminoacyl-tRNA synthetase</keyword>
<dbReference type="Gene3D" id="3.40.50.620">
    <property type="entry name" value="HUPs"/>
    <property type="match status" value="1"/>
</dbReference>
<keyword evidence="5 15" id="KW-0820">tRNA-binding</keyword>
<evidence type="ECO:0000256" key="2">
    <source>
        <dbReference type="ARBA" id="ARBA00004496"/>
    </source>
</evidence>
<evidence type="ECO:0000256" key="15">
    <source>
        <dbReference type="HAMAP-Rule" id="MF_01228"/>
    </source>
</evidence>
<evidence type="ECO:0000256" key="13">
    <source>
        <dbReference type="ARBA" id="ARBA00023146"/>
    </source>
</evidence>
<comment type="caution">
    <text evidence="17">The sequence shown here is derived from an EMBL/GenBank/DDBJ whole genome shotgun (WGS) entry which is preliminary data.</text>
</comment>
<comment type="subcellular location">
    <subcellularLocation>
        <location evidence="2 15">Cytoplasm</location>
    </subcellularLocation>
</comment>
<accession>A0A8G2C6Y3</accession>
<evidence type="ECO:0000256" key="3">
    <source>
        <dbReference type="ARBA" id="ARBA00011738"/>
    </source>
</evidence>
<dbReference type="EC" id="6.1.1.10" evidence="15"/>
<evidence type="ECO:0000313" key="17">
    <source>
        <dbReference type="EMBL" id="SHI53568.1"/>
    </source>
</evidence>
<name>A0A8G2C6Y3_9BACT</name>
<feature type="binding site" evidence="15">
    <location>
        <position position="149"/>
    </location>
    <ligand>
        <name>Zn(2+)</name>
        <dbReference type="ChEBI" id="CHEBI:29105"/>
    </ligand>
</feature>
<dbReference type="GO" id="GO:0005524">
    <property type="term" value="F:ATP binding"/>
    <property type="evidence" value="ECO:0007669"/>
    <property type="project" value="UniProtKB-UniRule"/>
</dbReference>
<dbReference type="EMBL" id="FQZR01000002">
    <property type="protein sequence ID" value="SHI53568.1"/>
    <property type="molecule type" value="Genomic_DNA"/>
</dbReference>
<dbReference type="GO" id="GO:0004825">
    <property type="term" value="F:methionine-tRNA ligase activity"/>
    <property type="evidence" value="ECO:0007669"/>
    <property type="project" value="UniProtKB-UniRule"/>
</dbReference>
<dbReference type="GO" id="GO:0000049">
    <property type="term" value="F:tRNA binding"/>
    <property type="evidence" value="ECO:0007669"/>
    <property type="project" value="UniProtKB-UniRule"/>
</dbReference>
<evidence type="ECO:0000256" key="11">
    <source>
        <dbReference type="ARBA" id="ARBA00022884"/>
    </source>
</evidence>
<dbReference type="SUPFAM" id="SSF52374">
    <property type="entry name" value="Nucleotidylyl transferase"/>
    <property type="match status" value="1"/>
</dbReference>
<feature type="short sequence motif" description="'KMSKS' region" evidence="15">
    <location>
        <begin position="319"/>
        <end position="323"/>
    </location>
</feature>
<dbReference type="InterPro" id="IPR041872">
    <property type="entry name" value="Anticodon_Met"/>
</dbReference>
<dbReference type="Gene3D" id="1.10.730.10">
    <property type="entry name" value="Isoleucyl-tRNA Synthetase, Domain 1"/>
    <property type="match status" value="1"/>
</dbReference>
<evidence type="ECO:0000256" key="10">
    <source>
        <dbReference type="ARBA" id="ARBA00022840"/>
    </source>
</evidence>
<dbReference type="NCBIfam" id="TIGR00399">
    <property type="entry name" value="metG_C_term"/>
    <property type="match status" value="1"/>
</dbReference>
<dbReference type="NCBIfam" id="TIGR00398">
    <property type="entry name" value="metG"/>
    <property type="match status" value="1"/>
</dbReference>
<organism evidence="17 18">
    <name type="scientific">Halodesulfovibrio aestuarii</name>
    <dbReference type="NCBI Taxonomy" id="126333"/>
    <lineage>
        <taxon>Bacteria</taxon>
        <taxon>Pseudomonadati</taxon>
        <taxon>Thermodesulfobacteriota</taxon>
        <taxon>Desulfovibrionia</taxon>
        <taxon>Desulfovibrionales</taxon>
        <taxon>Desulfovibrionaceae</taxon>
        <taxon>Halodesulfovibrio</taxon>
    </lineage>
</organism>
<keyword evidence="11 15" id="KW-0694">RNA-binding</keyword>
<comment type="similarity">
    <text evidence="15">Belongs to the class-I aminoacyl-tRNA synthetase family. MetG type 2A subfamily.</text>
</comment>
<dbReference type="GO" id="GO:0046872">
    <property type="term" value="F:metal ion binding"/>
    <property type="evidence" value="ECO:0007669"/>
    <property type="project" value="UniProtKB-KW"/>
</dbReference>
<dbReference type="InterPro" id="IPR033911">
    <property type="entry name" value="MetRS_core"/>
</dbReference>
<evidence type="ECO:0000256" key="4">
    <source>
        <dbReference type="ARBA" id="ARBA00022490"/>
    </source>
</evidence>
<dbReference type="PANTHER" id="PTHR43326:SF1">
    <property type="entry name" value="METHIONINE--TRNA LIGASE, MITOCHONDRIAL"/>
    <property type="match status" value="1"/>
</dbReference>
<keyword evidence="7 15" id="KW-0479">Metal-binding</keyword>
<proteinExistence type="inferred from homology"/>
<dbReference type="InterPro" id="IPR002547">
    <property type="entry name" value="tRNA-bd_dom"/>
</dbReference>
<dbReference type="Pfam" id="PF19303">
    <property type="entry name" value="Anticodon_3"/>
    <property type="match status" value="1"/>
</dbReference>
<evidence type="ECO:0000256" key="7">
    <source>
        <dbReference type="ARBA" id="ARBA00022723"/>
    </source>
</evidence>
<dbReference type="Gene3D" id="2.40.50.140">
    <property type="entry name" value="Nucleic acid-binding proteins"/>
    <property type="match status" value="1"/>
</dbReference>
<protein>
    <recommendedName>
        <fullName evidence="15">Methionine--tRNA ligase</fullName>
        <ecNumber evidence="15">6.1.1.10</ecNumber>
    </recommendedName>
    <alternativeName>
        <fullName evidence="15">Methionyl-tRNA synthetase</fullName>
        <shortName evidence="15">MetRS</shortName>
    </alternativeName>
</protein>
<dbReference type="InterPro" id="IPR014758">
    <property type="entry name" value="Met-tRNA_synth"/>
</dbReference>
<comment type="subunit">
    <text evidence="3 15">Homodimer.</text>
</comment>
<dbReference type="Pfam" id="PF01406">
    <property type="entry name" value="tRNA-synt_1e"/>
    <property type="match status" value="1"/>
</dbReference>
<dbReference type="SUPFAM" id="SSF47323">
    <property type="entry name" value="Anticodon-binding domain of a subclass of class I aminoacyl-tRNA synthetases"/>
    <property type="match status" value="1"/>
</dbReference>
<dbReference type="HAMAP" id="MF_01228">
    <property type="entry name" value="Met_tRNA_synth_type2"/>
    <property type="match status" value="1"/>
</dbReference>
<dbReference type="Gene3D" id="2.170.220.10">
    <property type="match status" value="1"/>
</dbReference>
<dbReference type="CDD" id="cd07957">
    <property type="entry name" value="Anticodon_Ia_Met"/>
    <property type="match status" value="1"/>
</dbReference>
<keyword evidence="10 15" id="KW-0067">ATP-binding</keyword>
<dbReference type="CDD" id="cd00814">
    <property type="entry name" value="MetRS_core"/>
    <property type="match status" value="1"/>
</dbReference>
<feature type="domain" description="TRNA-binding" evidence="16">
    <location>
        <begin position="570"/>
        <end position="671"/>
    </location>
</feature>
<evidence type="ECO:0000256" key="12">
    <source>
        <dbReference type="ARBA" id="ARBA00022917"/>
    </source>
</evidence>
<dbReference type="Pfam" id="PF01588">
    <property type="entry name" value="tRNA_bind"/>
    <property type="match status" value="1"/>
</dbReference>
<dbReference type="InterPro" id="IPR014729">
    <property type="entry name" value="Rossmann-like_a/b/a_fold"/>
</dbReference>
<evidence type="ECO:0000256" key="5">
    <source>
        <dbReference type="ARBA" id="ARBA00022555"/>
    </source>
</evidence>
<gene>
    <name evidence="15" type="primary">metG</name>
    <name evidence="17" type="ORF">SAMN05660830_00237</name>
</gene>
<keyword evidence="12 15" id="KW-0648">Protein biosynthesis</keyword>
<dbReference type="InterPro" id="IPR009080">
    <property type="entry name" value="tRNAsynth_Ia_anticodon-bd"/>
</dbReference>